<evidence type="ECO:0000313" key="3">
    <source>
        <dbReference type="EMBL" id="UVF18042.1"/>
    </source>
</evidence>
<dbReference type="PANTHER" id="PTHR38593">
    <property type="entry name" value="BLR2558 PROTEIN"/>
    <property type="match status" value="1"/>
</dbReference>
<evidence type="ECO:0000256" key="1">
    <source>
        <dbReference type="SAM" id="SignalP"/>
    </source>
</evidence>
<keyword evidence="4" id="KW-1185">Reference proteome</keyword>
<dbReference type="Pfam" id="PF13628">
    <property type="entry name" value="DUF4142"/>
    <property type="match status" value="1"/>
</dbReference>
<dbReference type="InterPro" id="IPR025419">
    <property type="entry name" value="DUF4142"/>
</dbReference>
<keyword evidence="1" id="KW-0732">Signal</keyword>
<dbReference type="Proteomes" id="UP001017257">
    <property type="component" value="Chromosome"/>
</dbReference>
<protein>
    <submittedName>
        <fullName evidence="3">DUF4142 domain-containing protein</fullName>
    </submittedName>
</protein>
<accession>A0ABY5RP90</accession>
<evidence type="ECO:0000259" key="2">
    <source>
        <dbReference type="Pfam" id="PF13628"/>
    </source>
</evidence>
<name>A0ABY5RP90_9HYPH</name>
<dbReference type="PANTHER" id="PTHR38593:SF1">
    <property type="entry name" value="BLR2558 PROTEIN"/>
    <property type="match status" value="1"/>
</dbReference>
<dbReference type="InterPro" id="IPR012347">
    <property type="entry name" value="Ferritin-like"/>
</dbReference>
<dbReference type="RefSeq" id="WP_173946409.1">
    <property type="nucleotide sequence ID" value="NZ_CP102845.1"/>
</dbReference>
<sequence length="178" mass="18807">MNLKVLFVSSALALGLAGCMTPTAMAPAPAPIAVTSAAEFIPTAASSSLFEIESSRLALQRSRSPEVRRFAQQMIRDHNAATRRMTTVVRRAGLPMPPPALNAKHQAMLATVQAAPDLDAAYVSAQVMAHQEAVALFTSYSQNGDVPQLAQFAGTTLPTLERHLEHAQSLSGGAARAM</sequence>
<feature type="chain" id="PRO_5045268040" evidence="1">
    <location>
        <begin position="27"/>
        <end position="178"/>
    </location>
</feature>
<feature type="signal peptide" evidence="1">
    <location>
        <begin position="1"/>
        <end position="26"/>
    </location>
</feature>
<dbReference type="EMBL" id="CP102845">
    <property type="protein sequence ID" value="UVF18042.1"/>
    <property type="molecule type" value="Genomic_DNA"/>
</dbReference>
<dbReference type="Gene3D" id="1.20.1260.10">
    <property type="match status" value="1"/>
</dbReference>
<proteinExistence type="predicted"/>
<reference evidence="3" key="1">
    <citation type="submission" date="2022-08" db="EMBL/GenBank/DDBJ databases">
        <title>Microvirga terrae sp. nov., isolated from soil.</title>
        <authorList>
            <person name="Kim K.H."/>
            <person name="Seo Y.L."/>
            <person name="Kim J.M."/>
            <person name="Lee J.K."/>
            <person name="Han D.M."/>
            <person name="Jeon C.O."/>
        </authorList>
    </citation>
    <scope>NUCLEOTIDE SEQUENCE</scope>
    <source>
        <strain evidence="3">R24</strain>
    </source>
</reference>
<evidence type="ECO:0000313" key="4">
    <source>
        <dbReference type="Proteomes" id="UP001017257"/>
    </source>
</evidence>
<dbReference type="PROSITE" id="PS51257">
    <property type="entry name" value="PROKAR_LIPOPROTEIN"/>
    <property type="match status" value="1"/>
</dbReference>
<gene>
    <name evidence="3" type="ORF">HPT29_016140</name>
</gene>
<organism evidence="3 4">
    <name type="scientific">Microvirga terrae</name>
    <dbReference type="NCBI Taxonomy" id="2740529"/>
    <lineage>
        <taxon>Bacteria</taxon>
        <taxon>Pseudomonadati</taxon>
        <taxon>Pseudomonadota</taxon>
        <taxon>Alphaproteobacteria</taxon>
        <taxon>Hyphomicrobiales</taxon>
        <taxon>Methylobacteriaceae</taxon>
        <taxon>Microvirga</taxon>
    </lineage>
</organism>
<feature type="domain" description="DUF4142" evidence="2">
    <location>
        <begin position="36"/>
        <end position="170"/>
    </location>
</feature>